<keyword evidence="1" id="KW-0732">Signal</keyword>
<name>A0A6P1NND5_9MICC</name>
<dbReference type="Proteomes" id="UP000464186">
    <property type="component" value="Chromosome"/>
</dbReference>
<evidence type="ECO:0000313" key="3">
    <source>
        <dbReference type="Proteomes" id="UP000464186"/>
    </source>
</evidence>
<reference evidence="2 3" key="1">
    <citation type="submission" date="2020-01" db="EMBL/GenBank/DDBJ databases">
        <title>Pseudarthrobacter psychrotolerans sp. nov., isolated from antarctic soil.</title>
        <authorList>
            <person name="Shin Y."/>
            <person name="Park W."/>
        </authorList>
    </citation>
    <scope>NUCLEOTIDE SEQUENCE [LARGE SCALE GENOMIC DNA]</scope>
    <source>
        <strain evidence="2 3">YJ56</strain>
    </source>
</reference>
<gene>
    <name evidence="2" type="ORF">GU243_14855</name>
</gene>
<dbReference type="SUPFAM" id="SSF51445">
    <property type="entry name" value="(Trans)glycosidases"/>
    <property type="match status" value="1"/>
</dbReference>
<dbReference type="EMBL" id="CP047898">
    <property type="protein sequence ID" value="QHK20788.1"/>
    <property type="molecule type" value="Genomic_DNA"/>
</dbReference>
<accession>A0A6P1NND5</accession>
<evidence type="ECO:0000256" key="1">
    <source>
        <dbReference type="SAM" id="SignalP"/>
    </source>
</evidence>
<protein>
    <submittedName>
        <fullName evidence="2">Uncharacterized protein</fullName>
    </submittedName>
</protein>
<dbReference type="Gene3D" id="3.20.20.80">
    <property type="entry name" value="Glycosidases"/>
    <property type="match status" value="1"/>
</dbReference>
<sequence>MNHYAARAARVSAGPVLILIIAILGMLMAPPAGAAPSAGEGTEQSLGNDVAWPQCNKALPSAPAFGIVGVNNGLANTTNPCLAEELRWAKAITVNPTGQPNVALYVNTANPGLAGSWWPSSNDYPEGHTVTNPYGTCKAKDVGAACSYMYGYAKAYDDAYIRGISSPGDYLWWLDVESGNSWSATDKNANRAVLEGMTDFFHSIQADVGIYSTGYQWGQIVGTVSSAGNLYTLPSWLAGARTASGAKANCANAPLTAGGKVSLTQFVSKGFDYDYSCI</sequence>
<keyword evidence="3" id="KW-1185">Reference proteome</keyword>
<feature type="chain" id="PRO_5026950806" evidence="1">
    <location>
        <begin position="35"/>
        <end position="278"/>
    </location>
</feature>
<proteinExistence type="predicted"/>
<dbReference type="InterPro" id="IPR017853">
    <property type="entry name" value="GH"/>
</dbReference>
<evidence type="ECO:0000313" key="2">
    <source>
        <dbReference type="EMBL" id="QHK20788.1"/>
    </source>
</evidence>
<feature type="signal peptide" evidence="1">
    <location>
        <begin position="1"/>
        <end position="34"/>
    </location>
</feature>
<dbReference type="KEGG" id="psey:GU243_14855"/>
<organism evidence="2 3">
    <name type="scientific">Pseudarthrobacter psychrotolerans</name>
    <dbReference type="NCBI Taxonomy" id="2697569"/>
    <lineage>
        <taxon>Bacteria</taxon>
        <taxon>Bacillati</taxon>
        <taxon>Actinomycetota</taxon>
        <taxon>Actinomycetes</taxon>
        <taxon>Micrococcales</taxon>
        <taxon>Micrococcaceae</taxon>
        <taxon>Pseudarthrobacter</taxon>
    </lineage>
</organism>
<dbReference type="AlphaFoldDB" id="A0A6P1NND5"/>